<reference evidence="2 3" key="1">
    <citation type="submission" date="2016-06" db="EMBL/GenBank/DDBJ databases">
        <title>Comparative genomics of the ectomycorrhizal sister species Rhizopogon vinicolor and Rhizopogon vesiculosus (Basidiomycota: Boletales) reveals a divergence of the mating type B locus.</title>
        <authorList>
            <consortium name="DOE Joint Genome Institute"/>
            <person name="Mujic A.B."/>
            <person name="Kuo A."/>
            <person name="Tritt A."/>
            <person name="Lipzen A."/>
            <person name="Chen C."/>
            <person name="Johnson J."/>
            <person name="Sharma A."/>
            <person name="Barry K."/>
            <person name="Grigoriev I.V."/>
            <person name="Spatafora J.W."/>
        </authorList>
    </citation>
    <scope>NUCLEOTIDE SEQUENCE [LARGE SCALE GENOMIC DNA]</scope>
    <source>
        <strain evidence="2 3">AM-OR11-026</strain>
    </source>
</reference>
<protein>
    <submittedName>
        <fullName evidence="2">Uncharacterized protein</fullName>
    </submittedName>
</protein>
<gene>
    <name evidence="2" type="ORF">K503DRAFT_750456</name>
</gene>
<keyword evidence="1" id="KW-1133">Transmembrane helix</keyword>
<dbReference type="AlphaFoldDB" id="A0A1B7MGN5"/>
<sequence length="138" mass="16030">MWRILRDLQRVILVAAECMFMLRTYSIWRRSRQVLIILMGSLIAILVPTIYVLTSYNSSMMISEPPIPTITGCYNVTESRIIAVAYVLLVVGELEKILIFMFTIYRSIKHYRSLGSDNPLLKILIRHNIFYLACGLRE</sequence>
<dbReference type="STRING" id="1314800.A0A1B7MGN5"/>
<proteinExistence type="predicted"/>
<dbReference type="EMBL" id="KV449257">
    <property type="protein sequence ID" value="OAX31757.1"/>
    <property type="molecule type" value="Genomic_DNA"/>
</dbReference>
<keyword evidence="1" id="KW-0472">Membrane</keyword>
<evidence type="ECO:0000313" key="3">
    <source>
        <dbReference type="Proteomes" id="UP000092154"/>
    </source>
</evidence>
<dbReference type="InParanoid" id="A0A1B7MGN5"/>
<organism evidence="2 3">
    <name type="scientific">Rhizopogon vinicolor AM-OR11-026</name>
    <dbReference type="NCBI Taxonomy" id="1314800"/>
    <lineage>
        <taxon>Eukaryota</taxon>
        <taxon>Fungi</taxon>
        <taxon>Dikarya</taxon>
        <taxon>Basidiomycota</taxon>
        <taxon>Agaricomycotina</taxon>
        <taxon>Agaricomycetes</taxon>
        <taxon>Agaricomycetidae</taxon>
        <taxon>Boletales</taxon>
        <taxon>Suillineae</taxon>
        <taxon>Rhizopogonaceae</taxon>
        <taxon>Rhizopogon</taxon>
    </lineage>
</organism>
<feature type="transmembrane region" description="Helical" evidence="1">
    <location>
        <begin position="34"/>
        <end position="53"/>
    </location>
</feature>
<name>A0A1B7MGN5_9AGAM</name>
<accession>A0A1B7MGN5</accession>
<dbReference type="OrthoDB" id="2679375at2759"/>
<evidence type="ECO:0000256" key="1">
    <source>
        <dbReference type="SAM" id="Phobius"/>
    </source>
</evidence>
<keyword evidence="1" id="KW-0812">Transmembrane</keyword>
<evidence type="ECO:0000313" key="2">
    <source>
        <dbReference type="EMBL" id="OAX31757.1"/>
    </source>
</evidence>
<dbReference type="Proteomes" id="UP000092154">
    <property type="component" value="Unassembled WGS sequence"/>
</dbReference>
<feature type="transmembrane region" description="Helical" evidence="1">
    <location>
        <begin position="81"/>
        <end position="105"/>
    </location>
</feature>
<keyword evidence="3" id="KW-1185">Reference proteome</keyword>